<evidence type="ECO:0000256" key="8">
    <source>
        <dbReference type="ARBA" id="ARBA00044926"/>
    </source>
</evidence>
<dbReference type="InterPro" id="IPR023198">
    <property type="entry name" value="PGP-like_dom2"/>
</dbReference>
<dbReference type="RefSeq" id="WP_344457471.1">
    <property type="nucleotide sequence ID" value="NZ_BAAATZ010000037.1"/>
</dbReference>
<comment type="similarity">
    <text evidence="2">Belongs to the HAD-like hydrolase superfamily. CbbY/CbbZ/Gph/YieH family.</text>
</comment>
<dbReference type="Gene3D" id="3.40.50.1000">
    <property type="entry name" value="HAD superfamily/HAD-like"/>
    <property type="match status" value="1"/>
</dbReference>
<evidence type="ECO:0000256" key="7">
    <source>
        <dbReference type="ARBA" id="ARBA00023277"/>
    </source>
</evidence>
<dbReference type="Proteomes" id="UP001501842">
    <property type="component" value="Unassembled WGS sequence"/>
</dbReference>
<comment type="cofactor">
    <cofactor evidence="1">
        <name>Mg(2+)</name>
        <dbReference type="ChEBI" id="CHEBI:18420"/>
    </cofactor>
</comment>
<evidence type="ECO:0000256" key="6">
    <source>
        <dbReference type="ARBA" id="ARBA00023235"/>
    </source>
</evidence>
<keyword evidence="12" id="KW-0378">Hydrolase</keyword>
<evidence type="ECO:0000256" key="3">
    <source>
        <dbReference type="ARBA" id="ARBA00022553"/>
    </source>
</evidence>
<reference evidence="13" key="1">
    <citation type="journal article" date="2019" name="Int. J. Syst. Evol. Microbiol.">
        <title>The Global Catalogue of Microorganisms (GCM) 10K type strain sequencing project: providing services to taxonomists for standard genome sequencing and annotation.</title>
        <authorList>
            <consortium name="The Broad Institute Genomics Platform"/>
            <consortium name="The Broad Institute Genome Sequencing Center for Infectious Disease"/>
            <person name="Wu L."/>
            <person name="Ma J."/>
        </authorList>
    </citation>
    <scope>NUCLEOTIDE SEQUENCE [LARGE SCALE GENOMIC DNA]</scope>
    <source>
        <strain evidence="13">JCM 8201</strain>
    </source>
</reference>
<evidence type="ECO:0000256" key="11">
    <source>
        <dbReference type="SAM" id="MobiDB-lite"/>
    </source>
</evidence>
<name>A0ABP6H9P9_9ACTN</name>
<dbReference type="SFLD" id="SFLDS00003">
    <property type="entry name" value="Haloacid_Dehalogenase"/>
    <property type="match status" value="1"/>
</dbReference>
<evidence type="ECO:0000256" key="5">
    <source>
        <dbReference type="ARBA" id="ARBA00022842"/>
    </source>
</evidence>
<keyword evidence="4" id="KW-0479">Metal-binding</keyword>
<comment type="caution">
    <text evidence="12">The sequence shown here is derived from an EMBL/GenBank/DDBJ whole genome shotgun (WGS) entry which is preliminary data.</text>
</comment>
<feature type="compositionally biased region" description="Low complexity" evidence="11">
    <location>
        <begin position="262"/>
        <end position="280"/>
    </location>
</feature>
<dbReference type="GO" id="GO:0016787">
    <property type="term" value="F:hydrolase activity"/>
    <property type="evidence" value="ECO:0007669"/>
    <property type="project" value="UniProtKB-KW"/>
</dbReference>
<dbReference type="SFLD" id="SFLDG01129">
    <property type="entry name" value="C1.5:_HAD__Beta-PGM__Phosphata"/>
    <property type="match status" value="1"/>
</dbReference>
<evidence type="ECO:0000256" key="1">
    <source>
        <dbReference type="ARBA" id="ARBA00001946"/>
    </source>
</evidence>
<dbReference type="NCBIfam" id="TIGR01509">
    <property type="entry name" value="HAD-SF-IA-v3"/>
    <property type="match status" value="1"/>
</dbReference>
<protein>
    <recommendedName>
        <fullName evidence="10">Beta-phosphoglucomutase</fullName>
        <ecNumber evidence="9">5.4.2.6</ecNumber>
    </recommendedName>
</protein>
<dbReference type="Gene3D" id="1.10.150.240">
    <property type="entry name" value="Putative phosphatase, domain 2"/>
    <property type="match status" value="1"/>
</dbReference>
<dbReference type="InterPro" id="IPR036412">
    <property type="entry name" value="HAD-like_sf"/>
</dbReference>
<dbReference type="SUPFAM" id="SSF56784">
    <property type="entry name" value="HAD-like"/>
    <property type="match status" value="1"/>
</dbReference>
<dbReference type="EMBL" id="BAAATZ010000037">
    <property type="protein sequence ID" value="GAA2737890.1"/>
    <property type="molecule type" value="Genomic_DNA"/>
</dbReference>
<comment type="catalytic activity">
    <reaction evidence="8">
        <text>beta-D-glucose 1-phosphate = beta-D-glucose 6-phosphate</text>
        <dbReference type="Rhea" id="RHEA:20113"/>
        <dbReference type="ChEBI" id="CHEBI:57684"/>
        <dbReference type="ChEBI" id="CHEBI:58247"/>
        <dbReference type="EC" id="5.4.2.6"/>
    </reaction>
</comment>
<keyword evidence="6" id="KW-0413">Isomerase</keyword>
<accession>A0ABP6H9P9</accession>
<dbReference type="PANTHER" id="PTHR46193:SF18">
    <property type="entry name" value="HEXITOL PHOSPHATASE B"/>
    <property type="match status" value="1"/>
</dbReference>
<dbReference type="InterPro" id="IPR051600">
    <property type="entry name" value="Beta-PGM-like"/>
</dbReference>
<keyword evidence="3" id="KW-0597">Phosphoprotein</keyword>
<keyword evidence="13" id="KW-1185">Reference proteome</keyword>
<keyword evidence="7" id="KW-0119">Carbohydrate metabolism</keyword>
<proteinExistence type="inferred from homology"/>
<dbReference type="EC" id="5.4.2.6" evidence="9"/>
<feature type="region of interest" description="Disordered" evidence="11">
    <location>
        <begin position="251"/>
        <end position="298"/>
    </location>
</feature>
<dbReference type="NCBIfam" id="TIGR02009">
    <property type="entry name" value="PGMB-YQAB-SF"/>
    <property type="match status" value="1"/>
</dbReference>
<organism evidence="12 13">
    <name type="scientific">Actinocorallia aurantiaca</name>
    <dbReference type="NCBI Taxonomy" id="46204"/>
    <lineage>
        <taxon>Bacteria</taxon>
        <taxon>Bacillati</taxon>
        <taxon>Actinomycetota</taxon>
        <taxon>Actinomycetes</taxon>
        <taxon>Streptosporangiales</taxon>
        <taxon>Thermomonosporaceae</taxon>
        <taxon>Actinocorallia</taxon>
    </lineage>
</organism>
<evidence type="ECO:0000256" key="9">
    <source>
        <dbReference type="ARBA" id="ARBA00044968"/>
    </source>
</evidence>
<dbReference type="InterPro" id="IPR006439">
    <property type="entry name" value="HAD-SF_hydro_IA"/>
</dbReference>
<dbReference type="InterPro" id="IPR010976">
    <property type="entry name" value="B-phosphoglucomutase_hydrolase"/>
</dbReference>
<dbReference type="InterPro" id="IPR023214">
    <property type="entry name" value="HAD_sf"/>
</dbReference>
<dbReference type="Pfam" id="PF00702">
    <property type="entry name" value="Hydrolase"/>
    <property type="match status" value="1"/>
</dbReference>
<evidence type="ECO:0000256" key="4">
    <source>
        <dbReference type="ARBA" id="ARBA00022723"/>
    </source>
</evidence>
<evidence type="ECO:0000313" key="12">
    <source>
        <dbReference type="EMBL" id="GAA2737890.1"/>
    </source>
</evidence>
<evidence type="ECO:0000256" key="10">
    <source>
        <dbReference type="ARBA" id="ARBA00044991"/>
    </source>
</evidence>
<evidence type="ECO:0000313" key="13">
    <source>
        <dbReference type="Proteomes" id="UP001501842"/>
    </source>
</evidence>
<evidence type="ECO:0000256" key="2">
    <source>
        <dbReference type="ARBA" id="ARBA00006171"/>
    </source>
</evidence>
<gene>
    <name evidence="12" type="ORF">GCM10010439_69700</name>
</gene>
<sequence length="298" mass="31482">MLGLPETTKACLFDLDGVLTDTAVLHNTAWKTMFDAFLTARGEPPFDPIKDYQQYVDGRKREDGVRTFLASRGISLPEGTPADPPQAETVHGLSARKNVLLLELIARQGVEVFPGSVDYVRAVRAAGLHTAVVSSSANTVQVLQSVGISGLFDARIDGVVARRRRLPGKPEPDTFLAGAAALDVPAGFCAVFEDALAGVEAGRAGRFGTVVGVDRLQDGVHGPALKAHGADLVVGDLSELLEQLWTFPTRSTPGASGRPPWTWTGSPRPSRSSPCPTGTSECAATWTRGSRTGCPAPI</sequence>
<dbReference type="PANTHER" id="PTHR46193">
    <property type="entry name" value="6-PHOSPHOGLUCONATE PHOSPHATASE"/>
    <property type="match status" value="1"/>
</dbReference>
<keyword evidence="5" id="KW-0460">Magnesium</keyword>